<keyword evidence="4 11" id="KW-1003">Cell membrane</keyword>
<organism evidence="13 14">
    <name type="scientific">Ochrobactrum teleogrylli</name>
    <dbReference type="NCBI Taxonomy" id="2479765"/>
    <lineage>
        <taxon>Bacteria</taxon>
        <taxon>Pseudomonadati</taxon>
        <taxon>Pseudomonadota</taxon>
        <taxon>Alphaproteobacteria</taxon>
        <taxon>Hyphomicrobiales</taxon>
        <taxon>Brucellaceae</taxon>
        <taxon>Brucella/Ochrobactrum group</taxon>
        <taxon>Ochrobactrum</taxon>
    </lineage>
</organism>
<feature type="transmembrane region" description="Helical" evidence="11">
    <location>
        <begin position="175"/>
        <end position="193"/>
    </location>
</feature>
<dbReference type="PANTHER" id="PTHR30413">
    <property type="entry name" value="INNER MEMBRANE TRANSPORT PERMEASE"/>
    <property type="match status" value="1"/>
</dbReference>
<dbReference type="RefSeq" id="WP_339442352.1">
    <property type="nucleotide sequence ID" value="NZ_JBBHKQ010000002.1"/>
</dbReference>
<evidence type="ECO:0000256" key="8">
    <source>
        <dbReference type="ARBA" id="ARBA00022989"/>
    </source>
</evidence>
<gene>
    <name evidence="13" type="ORF">WIX40_18810</name>
</gene>
<dbReference type="GO" id="GO:0015774">
    <property type="term" value="P:polysaccharide transport"/>
    <property type="evidence" value="ECO:0007669"/>
    <property type="project" value="UniProtKB-KW"/>
</dbReference>
<dbReference type="InterPro" id="IPR047817">
    <property type="entry name" value="ABC2_TM_bact-type"/>
</dbReference>
<dbReference type="InterPro" id="IPR013525">
    <property type="entry name" value="ABC2_TM"/>
</dbReference>
<dbReference type="PROSITE" id="PS51012">
    <property type="entry name" value="ABC_TM2"/>
    <property type="match status" value="1"/>
</dbReference>
<proteinExistence type="inferred from homology"/>
<protein>
    <recommendedName>
        <fullName evidence="11">Transport permease protein</fullName>
    </recommendedName>
</protein>
<dbReference type="GO" id="GO:0005886">
    <property type="term" value="C:plasma membrane"/>
    <property type="evidence" value="ECO:0007669"/>
    <property type="project" value="UniProtKB-SubCell"/>
</dbReference>
<dbReference type="Proteomes" id="UP001362311">
    <property type="component" value="Unassembled WGS sequence"/>
</dbReference>
<dbReference type="PANTHER" id="PTHR30413:SF10">
    <property type="entry name" value="CAPSULE POLYSACCHARIDE EXPORT INNER-MEMBRANE PROTEIN CTRC"/>
    <property type="match status" value="1"/>
</dbReference>
<keyword evidence="5" id="KW-0762">Sugar transport</keyword>
<evidence type="ECO:0000256" key="4">
    <source>
        <dbReference type="ARBA" id="ARBA00022475"/>
    </source>
</evidence>
<keyword evidence="10 11" id="KW-0472">Membrane</keyword>
<evidence type="ECO:0000313" key="14">
    <source>
        <dbReference type="Proteomes" id="UP001362311"/>
    </source>
</evidence>
<feature type="transmembrane region" description="Helical" evidence="11">
    <location>
        <begin position="230"/>
        <end position="249"/>
    </location>
</feature>
<feature type="transmembrane region" description="Helical" evidence="11">
    <location>
        <begin position="108"/>
        <end position="129"/>
    </location>
</feature>
<feature type="domain" description="ABC transmembrane type-2" evidence="12">
    <location>
        <begin position="28"/>
        <end position="252"/>
    </location>
</feature>
<feature type="transmembrane region" description="Helical" evidence="11">
    <location>
        <begin position="141"/>
        <end position="163"/>
    </location>
</feature>
<keyword evidence="3 11" id="KW-0813">Transport</keyword>
<comment type="subcellular location">
    <subcellularLocation>
        <location evidence="11">Cell inner membrane</location>
        <topology evidence="11">Multi-pass membrane protein</topology>
    </subcellularLocation>
    <subcellularLocation>
        <location evidence="1">Cell membrane</location>
        <topology evidence="1">Multi-pass membrane protein</topology>
    </subcellularLocation>
</comment>
<reference evidence="13 14" key="1">
    <citation type="submission" date="2024-03" db="EMBL/GenBank/DDBJ databases">
        <title>Reference genomes for the five species model microbial community.</title>
        <authorList>
            <person name="Padfield D."/>
        </authorList>
    </citation>
    <scope>NUCLEOTIDE SEQUENCE [LARGE SCALE GENOMIC DNA]</scope>
    <source>
        <strain evidence="13 14">AB1</strain>
    </source>
</reference>
<name>A0ABD5K0W0_9HYPH</name>
<dbReference type="EMBL" id="JBBHKQ010000002">
    <property type="protein sequence ID" value="MEJ5902154.1"/>
    <property type="molecule type" value="Genomic_DNA"/>
</dbReference>
<evidence type="ECO:0000256" key="11">
    <source>
        <dbReference type="RuleBase" id="RU361157"/>
    </source>
</evidence>
<evidence type="ECO:0000256" key="9">
    <source>
        <dbReference type="ARBA" id="ARBA00023047"/>
    </source>
</evidence>
<evidence type="ECO:0000256" key="2">
    <source>
        <dbReference type="ARBA" id="ARBA00007783"/>
    </source>
</evidence>
<evidence type="ECO:0000256" key="5">
    <source>
        <dbReference type="ARBA" id="ARBA00022597"/>
    </source>
</evidence>
<sequence length="255" mass="28328">MTLLRLQIHVMGALVLRETRAAFGASHIGYLWAVIVPSTSIAVLVSVFTFAGRNPPYGSSFALFFATGVLTLQFFSKLSSSLMVAFEANKALLSYPPIKELDVLSARAMLVTATYAVIFMVVFWGIMVWDGGDMPAHPGRTMGAFVATALLATAFGVVNAVILSMWDSWRHIERILTSPLFFLSGIFYVPSLLPTALIEYLSWNPILHAVEWMRDGFYPNYDSTVLDRAYLMKTILLLMVAGLTGERLFRKRRAV</sequence>
<keyword evidence="9" id="KW-0625">Polysaccharide transport</keyword>
<dbReference type="InterPro" id="IPR000412">
    <property type="entry name" value="ABC_2_transport"/>
</dbReference>
<evidence type="ECO:0000256" key="10">
    <source>
        <dbReference type="ARBA" id="ARBA00023136"/>
    </source>
</evidence>
<feature type="transmembrane region" description="Helical" evidence="11">
    <location>
        <begin position="57"/>
        <end position="75"/>
    </location>
</feature>
<evidence type="ECO:0000259" key="12">
    <source>
        <dbReference type="PROSITE" id="PS51012"/>
    </source>
</evidence>
<accession>A0ABD5K0W0</accession>
<dbReference type="Pfam" id="PF01061">
    <property type="entry name" value="ABC2_membrane"/>
    <property type="match status" value="1"/>
</dbReference>
<evidence type="ECO:0000256" key="3">
    <source>
        <dbReference type="ARBA" id="ARBA00022448"/>
    </source>
</evidence>
<comment type="caution">
    <text evidence="13">The sequence shown here is derived from an EMBL/GenBank/DDBJ whole genome shotgun (WGS) entry which is preliminary data.</text>
</comment>
<dbReference type="PRINTS" id="PR00164">
    <property type="entry name" value="ABC2TRNSPORT"/>
</dbReference>
<feature type="transmembrane region" description="Helical" evidence="11">
    <location>
        <begin position="30"/>
        <end position="51"/>
    </location>
</feature>
<evidence type="ECO:0000256" key="1">
    <source>
        <dbReference type="ARBA" id="ARBA00004651"/>
    </source>
</evidence>
<evidence type="ECO:0000313" key="13">
    <source>
        <dbReference type="EMBL" id="MEJ5902154.1"/>
    </source>
</evidence>
<keyword evidence="7" id="KW-0972">Capsule biogenesis/degradation</keyword>
<evidence type="ECO:0000256" key="6">
    <source>
        <dbReference type="ARBA" id="ARBA00022692"/>
    </source>
</evidence>
<keyword evidence="8 11" id="KW-1133">Transmembrane helix</keyword>
<dbReference type="AlphaFoldDB" id="A0ABD5K0W0"/>
<keyword evidence="6 11" id="KW-0812">Transmembrane</keyword>
<comment type="similarity">
    <text evidence="2 11">Belongs to the ABC-2 integral membrane protein family.</text>
</comment>
<evidence type="ECO:0000256" key="7">
    <source>
        <dbReference type="ARBA" id="ARBA00022903"/>
    </source>
</evidence>